<evidence type="ECO:0000313" key="1">
    <source>
        <dbReference type="EMBL" id="RMS26461.1"/>
    </source>
</evidence>
<proteinExistence type="predicted"/>
<gene>
    <name evidence="1" type="ORF">ALP70_200192</name>
</gene>
<protein>
    <submittedName>
        <fullName evidence="1">Uncharacterized protein</fullName>
    </submittedName>
</protein>
<evidence type="ECO:0000313" key="2">
    <source>
        <dbReference type="Proteomes" id="UP000269801"/>
    </source>
</evidence>
<name>A0A3M5BMH7_PSESS</name>
<dbReference type="AlphaFoldDB" id="A0A3M5BMH7"/>
<sequence>MMMAANGAATKPLSSIMFQTPLLMIQPTSVR</sequence>
<dbReference type="EMBL" id="RBSL01000234">
    <property type="protein sequence ID" value="RMS26461.1"/>
    <property type="molecule type" value="Genomic_DNA"/>
</dbReference>
<comment type="caution">
    <text evidence="1">The sequence shown here is derived from an EMBL/GenBank/DDBJ whole genome shotgun (WGS) entry which is preliminary data.</text>
</comment>
<accession>A0A3M5BMH7</accession>
<dbReference type="Proteomes" id="UP000269801">
    <property type="component" value="Unassembled WGS sequence"/>
</dbReference>
<organism evidence="1 2">
    <name type="scientific">Pseudomonas savastanoi</name>
    <name type="common">Pseudomonas syringae pv. savastanoi</name>
    <dbReference type="NCBI Taxonomy" id="29438"/>
    <lineage>
        <taxon>Bacteria</taxon>
        <taxon>Pseudomonadati</taxon>
        <taxon>Pseudomonadota</taxon>
        <taxon>Gammaproteobacteria</taxon>
        <taxon>Pseudomonadales</taxon>
        <taxon>Pseudomonadaceae</taxon>
        <taxon>Pseudomonas</taxon>
    </lineage>
</organism>
<reference evidence="1 2" key="1">
    <citation type="submission" date="2018-08" db="EMBL/GenBank/DDBJ databases">
        <title>Recombination of ecologically and evolutionarily significant loci maintains genetic cohesion in the Pseudomonas syringae species complex.</title>
        <authorList>
            <person name="Dillon M."/>
            <person name="Thakur S."/>
            <person name="Almeida R.N.D."/>
            <person name="Weir B.S."/>
            <person name="Guttman D.S."/>
        </authorList>
    </citation>
    <scope>NUCLEOTIDE SEQUENCE [LARGE SCALE GENOMIC DNA]</scope>
    <source>
        <strain evidence="1 2">ICMP 13685</strain>
    </source>
</reference>